<name>A0ABS5KX71_9ACTN</name>
<comment type="caution">
    <text evidence="9">The sequence shown here is derived from an EMBL/GenBank/DDBJ whole genome shotgun (WGS) entry which is preliminary data.</text>
</comment>
<dbReference type="PANTHER" id="PTHR43214">
    <property type="entry name" value="TWO-COMPONENT RESPONSE REGULATOR"/>
    <property type="match status" value="1"/>
</dbReference>
<keyword evidence="2" id="KW-0805">Transcription regulation</keyword>
<keyword evidence="3" id="KW-0238">DNA-binding</keyword>
<evidence type="ECO:0000256" key="5">
    <source>
        <dbReference type="PROSITE-ProRule" id="PRU00169"/>
    </source>
</evidence>
<evidence type="ECO:0000256" key="4">
    <source>
        <dbReference type="ARBA" id="ARBA00023163"/>
    </source>
</evidence>
<dbReference type="SMART" id="SM00448">
    <property type="entry name" value="REC"/>
    <property type="match status" value="1"/>
</dbReference>
<dbReference type="Pfam" id="PF00072">
    <property type="entry name" value="Response_reg"/>
    <property type="match status" value="1"/>
</dbReference>
<keyword evidence="4" id="KW-0804">Transcription</keyword>
<dbReference type="PROSITE" id="PS50043">
    <property type="entry name" value="HTH_LUXR_2"/>
    <property type="match status" value="1"/>
</dbReference>
<dbReference type="Proteomes" id="UP000730482">
    <property type="component" value="Unassembled WGS sequence"/>
</dbReference>
<dbReference type="PROSITE" id="PS00622">
    <property type="entry name" value="HTH_LUXR_1"/>
    <property type="match status" value="1"/>
</dbReference>
<evidence type="ECO:0000256" key="3">
    <source>
        <dbReference type="ARBA" id="ARBA00023125"/>
    </source>
</evidence>
<sequence length="261" mass="27076">MVKVLIVDDQVLIRAGMAAILRAAPGYEVVGEACDGAEAVTMAALTEPDVVLMDIRMPDMDGIAATRAILGSGAEKLPHILILTTFDMDEYVYEALRAGADGFVLKDTPPERLLAALKAVADGDTLFSSAVTRRLVQAYVKATGPDAEPSGPGPGAGGIPGGSADWPPTGLVPRSRRPEGPSSAERAALAALTTRETDVLRLVATGLSNGEIAERLVVSEGTVKTHLNRAMAKLNLSSRAQAVVLAYESGLVVAGQPQPQA</sequence>
<dbReference type="InterPro" id="IPR058245">
    <property type="entry name" value="NreC/VraR/RcsB-like_REC"/>
</dbReference>
<dbReference type="RefSeq" id="WP_212013906.1">
    <property type="nucleotide sequence ID" value="NZ_JAAFYZ010000110.1"/>
</dbReference>
<evidence type="ECO:0000256" key="1">
    <source>
        <dbReference type="ARBA" id="ARBA00022553"/>
    </source>
</evidence>
<dbReference type="CDD" id="cd06170">
    <property type="entry name" value="LuxR_C_like"/>
    <property type="match status" value="1"/>
</dbReference>
<organism evidence="9 10">
    <name type="scientific">Catenulispora pinistramenti</name>
    <dbReference type="NCBI Taxonomy" id="2705254"/>
    <lineage>
        <taxon>Bacteria</taxon>
        <taxon>Bacillati</taxon>
        <taxon>Actinomycetota</taxon>
        <taxon>Actinomycetes</taxon>
        <taxon>Catenulisporales</taxon>
        <taxon>Catenulisporaceae</taxon>
        <taxon>Catenulispora</taxon>
    </lineage>
</organism>
<dbReference type="EMBL" id="JAAFYZ010000110">
    <property type="protein sequence ID" value="MBS2550662.1"/>
    <property type="molecule type" value="Genomic_DNA"/>
</dbReference>
<dbReference type="InterPro" id="IPR039420">
    <property type="entry name" value="WalR-like"/>
</dbReference>
<keyword evidence="10" id="KW-1185">Reference proteome</keyword>
<dbReference type="SMART" id="SM00421">
    <property type="entry name" value="HTH_LUXR"/>
    <property type="match status" value="1"/>
</dbReference>
<dbReference type="PRINTS" id="PR00038">
    <property type="entry name" value="HTHLUXR"/>
</dbReference>
<gene>
    <name evidence="9" type="ORF">KGQ19_27700</name>
</gene>
<evidence type="ECO:0000313" key="9">
    <source>
        <dbReference type="EMBL" id="MBS2550662.1"/>
    </source>
</evidence>
<feature type="domain" description="Response regulatory" evidence="8">
    <location>
        <begin position="3"/>
        <end position="121"/>
    </location>
</feature>
<accession>A0ABS5KX71</accession>
<dbReference type="Pfam" id="PF00196">
    <property type="entry name" value="GerE"/>
    <property type="match status" value="1"/>
</dbReference>
<dbReference type="SUPFAM" id="SSF46894">
    <property type="entry name" value="C-terminal effector domain of the bipartite response regulators"/>
    <property type="match status" value="1"/>
</dbReference>
<dbReference type="CDD" id="cd17535">
    <property type="entry name" value="REC_NarL-like"/>
    <property type="match status" value="1"/>
</dbReference>
<feature type="modified residue" description="4-aspartylphosphate" evidence="5">
    <location>
        <position position="54"/>
    </location>
</feature>
<dbReference type="InterPro" id="IPR011006">
    <property type="entry name" value="CheY-like_superfamily"/>
</dbReference>
<evidence type="ECO:0000259" key="8">
    <source>
        <dbReference type="PROSITE" id="PS50110"/>
    </source>
</evidence>
<dbReference type="PANTHER" id="PTHR43214:SF24">
    <property type="entry name" value="TRANSCRIPTIONAL REGULATORY PROTEIN NARL-RELATED"/>
    <property type="match status" value="1"/>
</dbReference>
<proteinExistence type="predicted"/>
<evidence type="ECO:0000313" key="10">
    <source>
        <dbReference type="Proteomes" id="UP000730482"/>
    </source>
</evidence>
<feature type="region of interest" description="Disordered" evidence="6">
    <location>
        <begin position="143"/>
        <end position="186"/>
    </location>
</feature>
<dbReference type="InterPro" id="IPR016032">
    <property type="entry name" value="Sig_transdc_resp-reg_C-effctor"/>
</dbReference>
<dbReference type="InterPro" id="IPR036388">
    <property type="entry name" value="WH-like_DNA-bd_sf"/>
</dbReference>
<keyword evidence="1 5" id="KW-0597">Phosphoprotein</keyword>
<evidence type="ECO:0000259" key="7">
    <source>
        <dbReference type="PROSITE" id="PS50043"/>
    </source>
</evidence>
<evidence type="ECO:0000256" key="6">
    <source>
        <dbReference type="SAM" id="MobiDB-lite"/>
    </source>
</evidence>
<dbReference type="InterPro" id="IPR000792">
    <property type="entry name" value="Tscrpt_reg_LuxR_C"/>
</dbReference>
<reference evidence="9 10" key="1">
    <citation type="submission" date="2020-02" db="EMBL/GenBank/DDBJ databases">
        <title>Acidophilic actinobacteria isolated from forest soil.</title>
        <authorList>
            <person name="Golinska P."/>
        </authorList>
    </citation>
    <scope>NUCLEOTIDE SEQUENCE [LARGE SCALE GENOMIC DNA]</scope>
    <source>
        <strain evidence="9 10">NL8</strain>
    </source>
</reference>
<protein>
    <submittedName>
        <fullName evidence="9">Response regulator transcription factor</fullName>
    </submittedName>
</protein>
<dbReference type="Gene3D" id="3.40.50.2300">
    <property type="match status" value="1"/>
</dbReference>
<dbReference type="InterPro" id="IPR001789">
    <property type="entry name" value="Sig_transdc_resp-reg_receiver"/>
</dbReference>
<feature type="domain" description="HTH luxR-type" evidence="7">
    <location>
        <begin position="185"/>
        <end position="250"/>
    </location>
</feature>
<dbReference type="SUPFAM" id="SSF52172">
    <property type="entry name" value="CheY-like"/>
    <property type="match status" value="1"/>
</dbReference>
<dbReference type="Gene3D" id="1.10.10.10">
    <property type="entry name" value="Winged helix-like DNA-binding domain superfamily/Winged helix DNA-binding domain"/>
    <property type="match status" value="1"/>
</dbReference>
<dbReference type="PROSITE" id="PS50110">
    <property type="entry name" value="RESPONSE_REGULATORY"/>
    <property type="match status" value="1"/>
</dbReference>
<evidence type="ECO:0000256" key="2">
    <source>
        <dbReference type="ARBA" id="ARBA00023015"/>
    </source>
</evidence>